<reference evidence="1 2" key="1">
    <citation type="submission" date="2018-03" db="EMBL/GenBank/DDBJ databases">
        <title>Genomic Encyclopedia of Archaeal and Bacterial Type Strains, Phase II (KMG-II): from individual species to whole genera.</title>
        <authorList>
            <person name="Goeker M."/>
        </authorList>
    </citation>
    <scope>NUCLEOTIDE SEQUENCE [LARGE SCALE GENOMIC DNA]</scope>
    <source>
        <strain evidence="1 2">DSM 100214</strain>
    </source>
</reference>
<dbReference type="AlphaFoldDB" id="A0A2V3PU07"/>
<proteinExistence type="predicted"/>
<protein>
    <recommendedName>
        <fullName evidence="3">Saccharopine dehydrogenase</fullName>
    </recommendedName>
</protein>
<organism evidence="1 2">
    <name type="scientific">Dysgonomonas alginatilytica</name>
    <dbReference type="NCBI Taxonomy" id="1605892"/>
    <lineage>
        <taxon>Bacteria</taxon>
        <taxon>Pseudomonadati</taxon>
        <taxon>Bacteroidota</taxon>
        <taxon>Bacteroidia</taxon>
        <taxon>Bacteroidales</taxon>
        <taxon>Dysgonomonadaceae</taxon>
        <taxon>Dysgonomonas</taxon>
    </lineage>
</organism>
<evidence type="ECO:0000313" key="2">
    <source>
        <dbReference type="Proteomes" id="UP000247973"/>
    </source>
</evidence>
<sequence>MQKNILIIGGTGHIGSLVNRILKDRNPSFQLFTGSRNKECDKLPHPVYIDVTDISSLSNISANSIDLVILSTIDADNNVLQYCIDKHIDYLDVTKPTPDIQNTLKSIENKSINSRIVFASGWMGGIASGLISALEPDFRNIEQVQIMIYYSLNDKAGKSAADFMAEDVCKTFSVYKNNSPLAVKHFENSESYQFPFQLGKYKVYNFNIPDLLILNKTEKIPSVSAKITYNSKLVSFLLRTAQALNFFKLLSLESRKKLFQSSGNGDKTAFDIIITNKRKKEQTISILCTKGQAELTAFSIALHSEKLFSEDSGIYFGHQIYKAGELYELLKVNKDITIEKR</sequence>
<dbReference type="PANTHER" id="PTHR43796:SF2">
    <property type="entry name" value="CARBOXYNORSPERMIDINE SYNTHASE"/>
    <property type="match status" value="1"/>
</dbReference>
<evidence type="ECO:0008006" key="3">
    <source>
        <dbReference type="Google" id="ProtNLM"/>
    </source>
</evidence>
<dbReference type="InterPro" id="IPR036291">
    <property type="entry name" value="NAD(P)-bd_dom_sf"/>
</dbReference>
<dbReference type="RefSeq" id="WP_110309064.1">
    <property type="nucleotide sequence ID" value="NZ_QICL01000001.1"/>
</dbReference>
<dbReference type="PANTHER" id="PTHR43796">
    <property type="entry name" value="CARBOXYNORSPERMIDINE SYNTHASE"/>
    <property type="match status" value="1"/>
</dbReference>
<comment type="caution">
    <text evidence="1">The sequence shown here is derived from an EMBL/GenBank/DDBJ whole genome shotgun (WGS) entry which is preliminary data.</text>
</comment>
<dbReference type="EMBL" id="QICL01000001">
    <property type="protein sequence ID" value="PXV69103.1"/>
    <property type="molecule type" value="Genomic_DNA"/>
</dbReference>
<dbReference type="Gene3D" id="3.40.50.720">
    <property type="entry name" value="NAD(P)-binding Rossmann-like Domain"/>
    <property type="match status" value="1"/>
</dbReference>
<keyword evidence="2" id="KW-1185">Reference proteome</keyword>
<accession>A0A2V3PU07</accession>
<evidence type="ECO:0000313" key="1">
    <source>
        <dbReference type="EMBL" id="PXV69103.1"/>
    </source>
</evidence>
<dbReference type="Gene3D" id="3.30.360.10">
    <property type="entry name" value="Dihydrodipicolinate Reductase, domain 2"/>
    <property type="match status" value="1"/>
</dbReference>
<gene>
    <name evidence="1" type="ORF">CLV62_101372</name>
</gene>
<name>A0A2V3PU07_9BACT</name>
<dbReference type="Proteomes" id="UP000247973">
    <property type="component" value="Unassembled WGS sequence"/>
</dbReference>
<dbReference type="OrthoDB" id="712666at2"/>
<dbReference type="SUPFAM" id="SSF51735">
    <property type="entry name" value="NAD(P)-binding Rossmann-fold domains"/>
    <property type="match status" value="1"/>
</dbReference>